<dbReference type="GO" id="GO:0005634">
    <property type="term" value="C:nucleus"/>
    <property type="evidence" value="ECO:0007669"/>
    <property type="project" value="UniProtKB-SubCell"/>
</dbReference>
<keyword evidence="1" id="KW-0238">DNA-binding</keyword>
<keyword evidence="1" id="KW-0158">Chromosome</keyword>
<dbReference type="EMBL" id="CACTIH010007495">
    <property type="protein sequence ID" value="CAA3014593.1"/>
    <property type="molecule type" value="Genomic_DNA"/>
</dbReference>
<dbReference type="PRINTS" id="PR00620">
    <property type="entry name" value="HISTONEH2A"/>
</dbReference>
<dbReference type="InterPro" id="IPR002119">
    <property type="entry name" value="Histone_H2A"/>
</dbReference>
<dbReference type="SMART" id="SM00414">
    <property type="entry name" value="H2A"/>
    <property type="match status" value="1"/>
</dbReference>
<reference evidence="3 4" key="1">
    <citation type="submission" date="2019-12" db="EMBL/GenBank/DDBJ databases">
        <authorList>
            <person name="Alioto T."/>
            <person name="Alioto T."/>
            <person name="Gomez Garrido J."/>
        </authorList>
    </citation>
    <scope>NUCLEOTIDE SEQUENCE [LARGE SCALE GENOMIC DNA]</scope>
</reference>
<dbReference type="GO" id="GO:0046982">
    <property type="term" value="F:protein heterodimerization activity"/>
    <property type="evidence" value="ECO:0007669"/>
    <property type="project" value="InterPro"/>
</dbReference>
<comment type="similarity">
    <text evidence="1">Belongs to the histone H2A family.</text>
</comment>
<gene>
    <name evidence="3" type="ORF">OLEA9_A082546</name>
</gene>
<name>A0A8S0UCR5_OLEEU</name>
<keyword evidence="4" id="KW-1185">Reference proteome</keyword>
<sequence length="92" mass="10074">MAARARRSDLGEVKKAQSRSSKAGLQFSMGRITRFLKAGKYVERVDTRAPVYLAAVLEYLAVEVWELSVMVAGGVIQVTGDNEVSKRAMLAI</sequence>
<organism evidence="3 4">
    <name type="scientific">Olea europaea subsp. europaea</name>
    <dbReference type="NCBI Taxonomy" id="158383"/>
    <lineage>
        <taxon>Eukaryota</taxon>
        <taxon>Viridiplantae</taxon>
        <taxon>Streptophyta</taxon>
        <taxon>Embryophyta</taxon>
        <taxon>Tracheophyta</taxon>
        <taxon>Spermatophyta</taxon>
        <taxon>Magnoliopsida</taxon>
        <taxon>eudicotyledons</taxon>
        <taxon>Gunneridae</taxon>
        <taxon>Pentapetalae</taxon>
        <taxon>asterids</taxon>
        <taxon>lamiids</taxon>
        <taxon>Lamiales</taxon>
        <taxon>Oleaceae</taxon>
        <taxon>Oleeae</taxon>
        <taxon>Olea</taxon>
    </lineage>
</organism>
<dbReference type="GO" id="GO:0000786">
    <property type="term" value="C:nucleosome"/>
    <property type="evidence" value="ECO:0007669"/>
    <property type="project" value="UniProtKB-KW"/>
</dbReference>
<evidence type="ECO:0000313" key="3">
    <source>
        <dbReference type="EMBL" id="CAA3014593.1"/>
    </source>
</evidence>
<feature type="compositionally biased region" description="Basic and acidic residues" evidence="2">
    <location>
        <begin position="1"/>
        <end position="15"/>
    </location>
</feature>
<keyword evidence="1" id="KW-0544">Nucleosome core</keyword>
<dbReference type="Gramene" id="OE9A082546T1">
    <property type="protein sequence ID" value="OE9A082546C1"/>
    <property type="gene ID" value="OE9A082546"/>
</dbReference>
<dbReference type="SUPFAM" id="SSF47113">
    <property type="entry name" value="Histone-fold"/>
    <property type="match status" value="1"/>
</dbReference>
<comment type="subunit">
    <text evidence="1">The nucleosome is a histone octamer containing two molecules each of H2A, H2B, H3 and H4 assembled in one H3-H4 heterotetramer and two H2A-H2B heterodimers. The octamer wraps approximately 147 bp of DNA.</text>
</comment>
<dbReference type="GO" id="GO:0030527">
    <property type="term" value="F:structural constituent of chromatin"/>
    <property type="evidence" value="ECO:0007669"/>
    <property type="project" value="InterPro"/>
</dbReference>
<dbReference type="Gene3D" id="1.10.20.10">
    <property type="entry name" value="Histone, subunit A"/>
    <property type="match status" value="1"/>
</dbReference>
<evidence type="ECO:0000256" key="1">
    <source>
        <dbReference type="RuleBase" id="RU003767"/>
    </source>
</evidence>
<comment type="subcellular location">
    <subcellularLocation>
        <location evidence="1">Nucleus</location>
    </subcellularLocation>
</comment>
<accession>A0A8S0UCR5</accession>
<dbReference type="OrthoDB" id="9421954at2759"/>
<dbReference type="GO" id="GO:0003677">
    <property type="term" value="F:DNA binding"/>
    <property type="evidence" value="ECO:0007669"/>
    <property type="project" value="UniProtKB-KW"/>
</dbReference>
<evidence type="ECO:0000256" key="2">
    <source>
        <dbReference type="SAM" id="MobiDB-lite"/>
    </source>
</evidence>
<proteinExistence type="inferred from homology"/>
<keyword evidence="1" id="KW-0539">Nucleus</keyword>
<dbReference type="PANTHER" id="PTHR23430">
    <property type="entry name" value="HISTONE H2A"/>
    <property type="match status" value="1"/>
</dbReference>
<evidence type="ECO:0000313" key="4">
    <source>
        <dbReference type="Proteomes" id="UP000594638"/>
    </source>
</evidence>
<protein>
    <recommendedName>
        <fullName evidence="1">Histone H2A</fullName>
    </recommendedName>
</protein>
<comment type="caution">
    <text evidence="3">The sequence shown here is derived from an EMBL/GenBank/DDBJ whole genome shotgun (WGS) entry which is preliminary data.</text>
</comment>
<dbReference type="InterPro" id="IPR009072">
    <property type="entry name" value="Histone-fold"/>
</dbReference>
<dbReference type="AlphaFoldDB" id="A0A8S0UCR5"/>
<dbReference type="Proteomes" id="UP000594638">
    <property type="component" value="Unassembled WGS sequence"/>
</dbReference>
<feature type="region of interest" description="Disordered" evidence="2">
    <location>
        <begin position="1"/>
        <end position="21"/>
    </location>
</feature>